<feature type="compositionally biased region" description="Low complexity" evidence="5">
    <location>
        <begin position="159"/>
        <end position="168"/>
    </location>
</feature>
<feature type="compositionally biased region" description="Acidic residues" evidence="5">
    <location>
        <begin position="379"/>
        <end position="388"/>
    </location>
</feature>
<dbReference type="InterPro" id="IPR012890">
    <property type="entry name" value="GCFC2-like"/>
</dbReference>
<evidence type="ECO:0000256" key="3">
    <source>
        <dbReference type="ARBA" id="ARBA00023242"/>
    </source>
</evidence>
<feature type="compositionally biased region" description="Acidic residues" evidence="5">
    <location>
        <begin position="664"/>
        <end position="675"/>
    </location>
</feature>
<dbReference type="GO" id="GO:0000398">
    <property type="term" value="P:mRNA splicing, via spliceosome"/>
    <property type="evidence" value="ECO:0007669"/>
    <property type="project" value="InterPro"/>
</dbReference>
<dbReference type="Gramene" id="PNT71390">
    <property type="protein sequence ID" value="PNT71390"/>
    <property type="gene ID" value="BRADI_2g26910v3"/>
</dbReference>
<feature type="coiled-coil region" evidence="4">
    <location>
        <begin position="461"/>
        <end position="516"/>
    </location>
</feature>
<comment type="similarity">
    <text evidence="2">Belongs to the GCF family.</text>
</comment>
<feature type="compositionally biased region" description="Basic and acidic residues" evidence="5">
    <location>
        <begin position="63"/>
        <end position="75"/>
    </location>
</feature>
<evidence type="ECO:0000313" key="7">
    <source>
        <dbReference type="EMBL" id="PNT71390.1"/>
    </source>
</evidence>
<protein>
    <recommendedName>
        <fullName evidence="6">GCF C-terminal domain-containing protein</fullName>
    </recommendedName>
</protein>
<dbReference type="GO" id="GO:0005634">
    <property type="term" value="C:nucleus"/>
    <property type="evidence" value="ECO:0000318"/>
    <property type="project" value="GO_Central"/>
</dbReference>
<feature type="compositionally biased region" description="Basic and acidic residues" evidence="5">
    <location>
        <begin position="183"/>
        <end position="192"/>
    </location>
</feature>
<feature type="compositionally biased region" description="Acidic residues" evidence="5">
    <location>
        <begin position="263"/>
        <end position="273"/>
    </location>
</feature>
<reference evidence="7" key="2">
    <citation type="submission" date="2017-06" db="EMBL/GenBank/DDBJ databases">
        <title>WGS assembly of Brachypodium distachyon.</title>
        <authorList>
            <consortium name="The International Brachypodium Initiative"/>
            <person name="Lucas S."/>
            <person name="Harmon-Smith M."/>
            <person name="Lail K."/>
            <person name="Tice H."/>
            <person name="Grimwood J."/>
            <person name="Bruce D."/>
            <person name="Barry K."/>
            <person name="Shu S."/>
            <person name="Lindquist E."/>
            <person name="Wang M."/>
            <person name="Pitluck S."/>
            <person name="Vogel J.P."/>
            <person name="Garvin D.F."/>
            <person name="Mockler T.C."/>
            <person name="Schmutz J."/>
            <person name="Rokhsar D."/>
            <person name="Bevan M.W."/>
        </authorList>
    </citation>
    <scope>NUCLEOTIDE SEQUENCE</scope>
    <source>
        <strain evidence="7">Bd21</strain>
    </source>
</reference>
<evidence type="ECO:0000259" key="6">
    <source>
        <dbReference type="Pfam" id="PF07842"/>
    </source>
</evidence>
<dbReference type="ExpressionAtlas" id="A0A2K2DAT4">
    <property type="expression patterns" value="baseline"/>
</dbReference>
<organism evidence="7">
    <name type="scientific">Brachypodium distachyon</name>
    <name type="common">Purple false brome</name>
    <name type="synonym">Trachynia distachya</name>
    <dbReference type="NCBI Taxonomy" id="15368"/>
    <lineage>
        <taxon>Eukaryota</taxon>
        <taxon>Viridiplantae</taxon>
        <taxon>Streptophyta</taxon>
        <taxon>Embryophyta</taxon>
        <taxon>Tracheophyta</taxon>
        <taxon>Spermatophyta</taxon>
        <taxon>Magnoliopsida</taxon>
        <taxon>Liliopsida</taxon>
        <taxon>Poales</taxon>
        <taxon>Poaceae</taxon>
        <taxon>BOP clade</taxon>
        <taxon>Pooideae</taxon>
        <taxon>Stipodae</taxon>
        <taxon>Brachypodieae</taxon>
        <taxon>Brachypodium</taxon>
    </lineage>
</organism>
<sequence>MSRTFVLFHSPLSLLHTRTLHADLLARRNPSRRPACSPPILHRAAAPPSRAAGMSSHRKNFRRRTDDADGAKGEDAGLPSRPAATKTQSPAVPKPVSPRRQQGASRLSFADEEDEDDAEEGPFAQQRRRPSASVRSTRTASPAASALHRLTPAKDRLKSSPAISAAVPAPKPSNFQSHAGEYTPERLRELQKNARSLPGSLMRPPPPALAAESRHQRFAGTAASPASGTSAVATEPVVVLKGLVKPMAQASIGPRKPLQNEDKSDESEEEEGNNVDKGPLIPDKATIEAIRAKRQQLQQPRHAAPDFISLDGGGVLSSRDAVGGSSDEEDNEMQGRIAMYTEKSSDGHRSSKGVFHGINNRGPAASLGVINDGFREPEDDKDDDEEEEERKWEEEQFKKALGRRMDDSSAQKVANGAPAPKQVQPQPSGYLGGPHYQTSVSGVVPGASVFASGSAEFLSISQQADVASKALQENIRKLKETHKATVGGLVRTDAHLNEALSEISSLESSLQDAEKKFVYMQELRNYISVVCDFLNDKAFFIEELEEHMQKLHENRALAVSERRAADLADESSVIEAAVNAAISVLSKGSSSANLSSASNAAQAAAAAARETSNLPPQLDEFGRDINLQKRMDLKRREENRKRRKARSESKRLSSTGKSVSSEQIEGELSTDESDTDSSAYLSSRDELLKTADVVFSDAAEEYSSLAIVKDKFEGWKTQYPSAYRDAHAALSAPSVFTPYVRLELLKWDPLHETTGFFGMEWPEILLDYGVQNKDSPDLNDADVNLVPVLVEKVALPILHHRVMHCWDILSTQRTKNVVYAVNTVMDFLPTSSTALHQLLASVYNRLAGAIADLSVPAWGSMVTRAVPGAAQYAAYRFGVATRLLKNVCSWKNTLSEDVVEKLALELLMGKILPHMKSIILDVHDAITRTERIAASLSVIWSSPSKKLQPFTDLVLELSKKLERRHMSGISEEETHGLARRLKNIMLIIAQICKSLHNNAGDSDSVETLEELLTYTRITESKKNQADGDALRRGAERFRALALIHHDAAIEAEVRRLKKPQRKMKTRRTLGEMLMNDTALSSILLVSTRAWDIMIRPS</sequence>
<feature type="compositionally biased region" description="Acidic residues" evidence="5">
    <location>
        <begin position="110"/>
        <end position="120"/>
    </location>
</feature>
<comment type="subcellular location">
    <subcellularLocation>
        <location evidence="1">Nucleus</location>
    </subcellularLocation>
</comment>
<reference evidence="7 8" key="1">
    <citation type="journal article" date="2010" name="Nature">
        <title>Genome sequencing and analysis of the model grass Brachypodium distachyon.</title>
        <authorList>
            <consortium name="International Brachypodium Initiative"/>
        </authorList>
    </citation>
    <scope>NUCLEOTIDE SEQUENCE [LARGE SCALE GENOMIC DNA]</scope>
    <source>
        <strain evidence="7">Bd21</strain>
        <strain evidence="8">cv. Bd21</strain>
    </source>
</reference>
<feature type="region of interest" description="Disordered" evidence="5">
    <location>
        <begin position="29"/>
        <end position="233"/>
    </location>
</feature>
<evidence type="ECO:0000313" key="9">
    <source>
        <dbReference type="Proteomes" id="UP000008810"/>
    </source>
</evidence>
<dbReference type="Pfam" id="PF07842">
    <property type="entry name" value="GCFC"/>
    <property type="match status" value="1"/>
</dbReference>
<feature type="region of interest" description="Disordered" evidence="5">
    <location>
        <begin position="246"/>
        <end position="434"/>
    </location>
</feature>
<dbReference type="InterPro" id="IPR022783">
    <property type="entry name" value="GCFC_dom"/>
</dbReference>
<dbReference type="Proteomes" id="UP000008810">
    <property type="component" value="Chromosome 2"/>
</dbReference>
<dbReference type="PANTHER" id="PTHR12214:SF0">
    <property type="entry name" value="LD29489P"/>
    <property type="match status" value="1"/>
</dbReference>
<accession>A0A2K2DAT4</accession>
<feature type="region of interest" description="Disordered" evidence="5">
    <location>
        <begin position="608"/>
        <end position="678"/>
    </location>
</feature>
<dbReference type="GO" id="GO:0003677">
    <property type="term" value="F:DNA binding"/>
    <property type="evidence" value="ECO:0007669"/>
    <property type="project" value="InterPro"/>
</dbReference>
<keyword evidence="4" id="KW-0175">Coiled coil</keyword>
<reference evidence="8" key="3">
    <citation type="submission" date="2018-08" db="UniProtKB">
        <authorList>
            <consortium name="EnsemblPlants"/>
        </authorList>
    </citation>
    <scope>IDENTIFICATION</scope>
    <source>
        <strain evidence="8">cv. Bd21</strain>
    </source>
</reference>
<evidence type="ECO:0000313" key="8">
    <source>
        <dbReference type="EnsemblPlants" id="PNT71390"/>
    </source>
</evidence>
<feature type="domain" description="GCF C-terminal" evidence="6">
    <location>
        <begin position="707"/>
        <end position="909"/>
    </location>
</feature>
<dbReference type="STRING" id="15368.A0A2K2DAT4"/>
<dbReference type="PANTHER" id="PTHR12214">
    <property type="entry name" value="GC-RICH SEQUENCE DNA-BINDING FACTOR"/>
    <property type="match status" value="1"/>
</dbReference>
<keyword evidence="9" id="KW-1185">Reference proteome</keyword>
<keyword evidence="3" id="KW-0539">Nucleus</keyword>
<evidence type="ECO:0000256" key="5">
    <source>
        <dbReference type="SAM" id="MobiDB-lite"/>
    </source>
</evidence>
<proteinExistence type="inferred from homology"/>
<name>A0A2K2DAT4_BRADI</name>
<evidence type="ECO:0000256" key="1">
    <source>
        <dbReference type="ARBA" id="ARBA00004123"/>
    </source>
</evidence>
<dbReference type="EMBL" id="CM000881">
    <property type="protein sequence ID" value="PNT71390.1"/>
    <property type="molecule type" value="Genomic_DNA"/>
</dbReference>
<feature type="compositionally biased region" description="Basic and acidic residues" evidence="5">
    <location>
        <begin position="389"/>
        <end position="409"/>
    </location>
</feature>
<evidence type="ECO:0000256" key="2">
    <source>
        <dbReference type="ARBA" id="ARBA00010801"/>
    </source>
</evidence>
<dbReference type="AlphaFoldDB" id="A0A2K2DAT4"/>
<feature type="compositionally biased region" description="Low complexity" evidence="5">
    <location>
        <begin position="219"/>
        <end position="233"/>
    </location>
</feature>
<feature type="compositionally biased region" description="Basic and acidic residues" evidence="5">
    <location>
        <begin position="620"/>
        <end position="651"/>
    </location>
</feature>
<gene>
    <name evidence="8" type="primary">LOC100841329</name>
    <name evidence="7" type="ORF">BRADI_2g26910v3</name>
</gene>
<dbReference type="OrthoDB" id="429427at2759"/>
<feature type="compositionally biased region" description="Low complexity" evidence="5">
    <location>
        <begin position="131"/>
        <end position="146"/>
    </location>
</feature>
<dbReference type="EnsemblPlants" id="PNT71390">
    <property type="protein sequence ID" value="PNT71390"/>
    <property type="gene ID" value="BRADI_2g26910v3"/>
</dbReference>
<evidence type="ECO:0000256" key="4">
    <source>
        <dbReference type="SAM" id="Coils"/>
    </source>
</evidence>